<name>A0A6A3JXE8_9STRA</name>
<proteinExistence type="predicted"/>
<gene>
    <name evidence="2" type="ORF">PR001_g18911</name>
    <name evidence="1" type="ORF">PR002_g19629</name>
    <name evidence="3" type="ORF">PR003_g20317</name>
</gene>
<accession>A0A6A3JXE8</accession>
<evidence type="ECO:0000313" key="2">
    <source>
        <dbReference type="EMBL" id="KAE8999976.1"/>
    </source>
</evidence>
<dbReference type="EMBL" id="QXFU01001793">
    <property type="protein sequence ID" value="KAE8995404.1"/>
    <property type="molecule type" value="Genomic_DNA"/>
</dbReference>
<evidence type="ECO:0000313" key="5">
    <source>
        <dbReference type="Proteomes" id="UP000434957"/>
    </source>
</evidence>
<dbReference type="Proteomes" id="UP000429607">
    <property type="component" value="Unassembled WGS sequence"/>
</dbReference>
<evidence type="ECO:0000313" key="1">
    <source>
        <dbReference type="EMBL" id="KAE8995404.1"/>
    </source>
</evidence>
<comment type="caution">
    <text evidence="2">The sequence shown here is derived from an EMBL/GenBank/DDBJ whole genome shotgun (WGS) entry which is preliminary data.</text>
</comment>
<organism evidence="2 4">
    <name type="scientific">Phytophthora rubi</name>
    <dbReference type="NCBI Taxonomy" id="129364"/>
    <lineage>
        <taxon>Eukaryota</taxon>
        <taxon>Sar</taxon>
        <taxon>Stramenopiles</taxon>
        <taxon>Oomycota</taxon>
        <taxon>Peronosporomycetes</taxon>
        <taxon>Peronosporales</taxon>
        <taxon>Peronosporaceae</taxon>
        <taxon>Phytophthora</taxon>
    </lineage>
</organism>
<evidence type="ECO:0000313" key="6">
    <source>
        <dbReference type="Proteomes" id="UP000435112"/>
    </source>
</evidence>
<dbReference type="OrthoDB" id="10479353at2759"/>
<dbReference type="AlphaFoldDB" id="A0A6A3JXE8"/>
<evidence type="ECO:0000313" key="3">
    <source>
        <dbReference type="EMBL" id="KAE9310248.1"/>
    </source>
</evidence>
<dbReference type="EMBL" id="QXFT01001794">
    <property type="protein sequence ID" value="KAE9310248.1"/>
    <property type="molecule type" value="Genomic_DNA"/>
</dbReference>
<protein>
    <submittedName>
        <fullName evidence="2">Uncharacterized protein</fullName>
    </submittedName>
</protein>
<sequence>MILTSVYDDAMQDAPHSTLRALPAFDVRAPVPLAGPTGWQALVSDGKPQKDRRVCSSSAVAVARGGSTRHWWSDVRAERWDDQVYDTSVEFESWNDGMQKELKEPVGIFATFGVIDKPIDPPIGAGSTRPSTCQPPSTCWCSRSI</sequence>
<keyword evidence="5" id="KW-1185">Reference proteome</keyword>
<dbReference type="EMBL" id="QXFV01001709">
    <property type="protein sequence ID" value="KAE8999976.1"/>
    <property type="molecule type" value="Genomic_DNA"/>
</dbReference>
<evidence type="ECO:0000313" key="4">
    <source>
        <dbReference type="Proteomes" id="UP000429607"/>
    </source>
</evidence>
<reference evidence="4 6" key="1">
    <citation type="submission" date="2018-09" db="EMBL/GenBank/DDBJ databases">
        <title>Genomic investigation of the strawberry pathogen Phytophthora fragariae indicates pathogenicity is determined by transcriptional variation in three key races.</title>
        <authorList>
            <person name="Adams T.M."/>
            <person name="Armitage A.D."/>
            <person name="Sobczyk M.K."/>
            <person name="Bates H.J."/>
            <person name="Dunwell J.M."/>
            <person name="Nellist C.F."/>
            <person name="Harrison R.J."/>
        </authorList>
    </citation>
    <scope>NUCLEOTIDE SEQUENCE [LARGE SCALE GENOMIC DNA]</scope>
    <source>
        <strain evidence="2 4">SCRP249</strain>
        <strain evidence="1 6">SCRP324</strain>
        <strain evidence="3 5">SCRP333</strain>
    </source>
</reference>
<dbReference type="Proteomes" id="UP000435112">
    <property type="component" value="Unassembled WGS sequence"/>
</dbReference>
<dbReference type="Proteomes" id="UP000434957">
    <property type="component" value="Unassembled WGS sequence"/>
</dbReference>